<feature type="domain" description="DUF374" evidence="1">
    <location>
        <begin position="64"/>
        <end position="130"/>
    </location>
</feature>
<proteinExistence type="predicted"/>
<dbReference type="CDD" id="cd07983">
    <property type="entry name" value="LPLAT_DUF374-like"/>
    <property type="match status" value="1"/>
</dbReference>
<dbReference type="Pfam" id="PF04028">
    <property type="entry name" value="DUF374"/>
    <property type="match status" value="1"/>
</dbReference>
<evidence type="ECO:0000313" key="2">
    <source>
        <dbReference type="EMBL" id="KKM67059.1"/>
    </source>
</evidence>
<name>A0A0F9JB77_9ZZZZ</name>
<dbReference type="EMBL" id="LAZR01010417">
    <property type="protein sequence ID" value="KKM67059.1"/>
    <property type="molecule type" value="Genomic_DNA"/>
</dbReference>
<protein>
    <recommendedName>
        <fullName evidence="1">DUF374 domain-containing protein</fullName>
    </recommendedName>
</protein>
<gene>
    <name evidence="2" type="ORF">LCGC14_1474970</name>
</gene>
<organism evidence="2">
    <name type="scientific">marine sediment metagenome</name>
    <dbReference type="NCBI Taxonomy" id="412755"/>
    <lineage>
        <taxon>unclassified sequences</taxon>
        <taxon>metagenomes</taxon>
        <taxon>ecological metagenomes</taxon>
    </lineage>
</organism>
<accession>A0A0F9JB77</accession>
<evidence type="ECO:0000259" key="1">
    <source>
        <dbReference type="Pfam" id="PF04028"/>
    </source>
</evidence>
<dbReference type="SUPFAM" id="SSF69593">
    <property type="entry name" value="Glycerol-3-phosphate (1)-acyltransferase"/>
    <property type="match status" value="1"/>
</dbReference>
<sequence>MPMSFFSELRWRMVGVLGKLVLWVWAKSARMKVLGVENYQEIRKQGKPVIFLVWHGRIFIVPFFFRRRGIMPLISPSKDGEVATRIMSGWGYRILRGSSSHALIRVWNKMKRELQSGGELIIVPDGPRGPNREMKLGALKLAQETGAILVPFTFSTSRKKFLKSWDNFLIFHPLSKIVAMYGEHFTVDPDLKDDELEKERHKIERFMLHLDEKADKFFN</sequence>
<dbReference type="AlphaFoldDB" id="A0A0F9JB77"/>
<dbReference type="InterPro" id="IPR007172">
    <property type="entry name" value="DUF374"/>
</dbReference>
<reference evidence="2" key="1">
    <citation type="journal article" date="2015" name="Nature">
        <title>Complex archaea that bridge the gap between prokaryotes and eukaryotes.</title>
        <authorList>
            <person name="Spang A."/>
            <person name="Saw J.H."/>
            <person name="Jorgensen S.L."/>
            <person name="Zaremba-Niedzwiedzka K."/>
            <person name="Martijn J."/>
            <person name="Lind A.E."/>
            <person name="van Eijk R."/>
            <person name="Schleper C."/>
            <person name="Guy L."/>
            <person name="Ettema T.J."/>
        </authorList>
    </citation>
    <scope>NUCLEOTIDE SEQUENCE</scope>
</reference>
<comment type="caution">
    <text evidence="2">The sequence shown here is derived from an EMBL/GenBank/DDBJ whole genome shotgun (WGS) entry which is preliminary data.</text>
</comment>